<evidence type="ECO:0000256" key="6">
    <source>
        <dbReference type="ARBA" id="ARBA00023132"/>
    </source>
</evidence>
<evidence type="ECO:0000256" key="2">
    <source>
        <dbReference type="ARBA" id="ARBA00022448"/>
    </source>
</evidence>
<evidence type="ECO:0000256" key="8">
    <source>
        <dbReference type="RuleBase" id="RU365072"/>
    </source>
</evidence>
<dbReference type="GO" id="GO:0031080">
    <property type="term" value="C:nuclear pore outer ring"/>
    <property type="evidence" value="ECO:0007669"/>
    <property type="project" value="TreeGrafter"/>
</dbReference>
<dbReference type="GO" id="GO:0006606">
    <property type="term" value="P:protein import into nucleus"/>
    <property type="evidence" value="ECO:0007669"/>
    <property type="project" value="TreeGrafter"/>
</dbReference>
<evidence type="ECO:0000256" key="3">
    <source>
        <dbReference type="ARBA" id="ARBA00022816"/>
    </source>
</evidence>
<accession>A0A226ER56</accession>
<evidence type="ECO:0000256" key="4">
    <source>
        <dbReference type="ARBA" id="ARBA00022927"/>
    </source>
</evidence>
<comment type="subcellular location">
    <subcellularLocation>
        <location evidence="8">Nucleus</location>
        <location evidence="8">Nuclear pore complex</location>
    </subcellularLocation>
    <subcellularLocation>
        <location evidence="8">Nucleus membrane</location>
    </subcellularLocation>
</comment>
<evidence type="ECO:0000256" key="5">
    <source>
        <dbReference type="ARBA" id="ARBA00023010"/>
    </source>
</evidence>
<keyword evidence="3" id="KW-0509">mRNA transport</keyword>
<dbReference type="STRING" id="158441.A0A226ER56"/>
<gene>
    <name evidence="9" type="ORF">Fcan01_06189</name>
</gene>
<keyword evidence="6 8" id="KW-0906">Nuclear pore complex</keyword>
<keyword evidence="2 8" id="KW-0813">Transport</keyword>
<dbReference type="Gene3D" id="1.10.3450.20">
    <property type="match status" value="1"/>
</dbReference>
<protein>
    <recommendedName>
        <fullName evidence="8">Nuclear pore complex protein</fullName>
    </recommendedName>
</protein>
<evidence type="ECO:0000256" key="7">
    <source>
        <dbReference type="ARBA" id="ARBA00023242"/>
    </source>
</evidence>
<evidence type="ECO:0000256" key="1">
    <source>
        <dbReference type="ARBA" id="ARBA00009510"/>
    </source>
</evidence>
<sequence>MTTSSSVCERGNGFEVSFAESSILESKEDGEHFLHNTGGFRDHSFEESSFFPHNQTDQLRGGISFNQSVEGLTSVNHLHNAFVAAIANMPTRLQLFEVMDEWMIHIERALDIDRHLDPEIPDIVHDKLHRMLKREYETWDLIKTLYFDRLSEKEEEHPRVPFNQEIDDRFRLDEMTYANAIMHGDKTLQEMGMIISWLELNYSRQADPDLTPKLIAWEQTLDTLKRDKQLKKMGGFMVSEIDADAPFRENKELHPLDADEELRIQRGAFHYLRTGNIDKAVSYLHQSGHIAKAKAILGSIMSQKIASDEDTDEDGTIPTLSHVHQDHMLETPNAKRSKHSYVVAGNPHRLLWKNIAWSICEQDMTSKWERSVIGACCGHRQSMLDVASTWEDKLWAYLKAAVNTKIEEKLINLNTVSKSVNLPLEYFSQALDVTDILNELDASEKKIEFTIDHMFQLLQKCTMKDDLGLFLREVQKNIDSLFGDADHPIILDHLIRFLTHVLLAFAIAELSYNEPLTNLSCDAYVNVLVKNGLFIGIPFYVQKLSSELQTSVVVSQINCDIRYSGDEIRDFLQGAADNMLDVLGIATAIVDKFRDEVEDFDVDMLQWISSCYNLLENQEVVMVEFLRYTVWISRKYLTLGNLDKVKRLTKQITQECITAVDKVYPALVREYVCYREYLEAEDALTLWKQAKTQRPTDQLHNMGDIVLNSLADRALYEKRKRELEITETNWQQALEFYGKVAIEAFMKILMFPDGGWLRDCCNPADHDENMHINAVRRITIKKVTFVVLNLIKERNLADKFRDFVYVLCDGRRRILEEFNSTEIGSIFKVIEEFNKAKSPGLIMLPQA</sequence>
<dbReference type="AlphaFoldDB" id="A0A226ER56"/>
<name>A0A226ER56_FOLCA</name>
<dbReference type="PANTHER" id="PTHR13003">
    <property type="entry name" value="NUP107-RELATED"/>
    <property type="match status" value="1"/>
</dbReference>
<dbReference type="InterPro" id="IPR007252">
    <property type="entry name" value="Nup84/Nup107"/>
</dbReference>
<keyword evidence="4" id="KW-0653">Protein transport</keyword>
<dbReference type="GO" id="GO:0006406">
    <property type="term" value="P:mRNA export from nucleus"/>
    <property type="evidence" value="ECO:0007669"/>
    <property type="project" value="TreeGrafter"/>
</dbReference>
<proteinExistence type="inferred from homology"/>
<dbReference type="GO" id="GO:0000973">
    <property type="term" value="P:post-transcriptional tethering of RNA polymerase II gene DNA at nuclear periphery"/>
    <property type="evidence" value="ECO:0007669"/>
    <property type="project" value="TreeGrafter"/>
</dbReference>
<comment type="caution">
    <text evidence="9">The sequence shown here is derived from an EMBL/GenBank/DDBJ whole genome shotgun (WGS) entry which is preliminary data.</text>
</comment>
<keyword evidence="8" id="KW-0472">Membrane</keyword>
<reference evidence="9 10" key="1">
    <citation type="submission" date="2015-12" db="EMBL/GenBank/DDBJ databases">
        <title>The genome of Folsomia candida.</title>
        <authorList>
            <person name="Faddeeva A."/>
            <person name="Derks M.F."/>
            <person name="Anvar Y."/>
            <person name="Smit S."/>
            <person name="Van Straalen N."/>
            <person name="Roelofs D."/>
        </authorList>
    </citation>
    <scope>NUCLEOTIDE SEQUENCE [LARGE SCALE GENOMIC DNA]</scope>
    <source>
        <strain evidence="9 10">VU population</strain>
        <tissue evidence="9">Whole body</tissue>
    </source>
</reference>
<comment type="subunit">
    <text evidence="8">Part of the nuclear pore complex (NPC).</text>
</comment>
<dbReference type="OrthoDB" id="3098at2759"/>
<dbReference type="Gene3D" id="1.20.190.50">
    <property type="match status" value="1"/>
</dbReference>
<keyword evidence="10" id="KW-1185">Reference proteome</keyword>
<dbReference type="OMA" id="FPHIIRF"/>
<organism evidence="9 10">
    <name type="scientific">Folsomia candida</name>
    <name type="common">Springtail</name>
    <dbReference type="NCBI Taxonomy" id="158441"/>
    <lineage>
        <taxon>Eukaryota</taxon>
        <taxon>Metazoa</taxon>
        <taxon>Ecdysozoa</taxon>
        <taxon>Arthropoda</taxon>
        <taxon>Hexapoda</taxon>
        <taxon>Collembola</taxon>
        <taxon>Entomobryomorpha</taxon>
        <taxon>Isotomoidea</taxon>
        <taxon>Isotomidae</taxon>
        <taxon>Proisotominae</taxon>
        <taxon>Folsomia</taxon>
    </lineage>
</organism>
<dbReference type="PANTHER" id="PTHR13003:SF2">
    <property type="entry name" value="NUCLEAR PORE COMPLEX PROTEIN NUP107"/>
    <property type="match status" value="1"/>
</dbReference>
<evidence type="ECO:0000313" key="9">
    <source>
        <dbReference type="EMBL" id="OXA60102.1"/>
    </source>
</evidence>
<comment type="function">
    <text evidence="8">Functions as a component of the nuclear pore complex (NPC).</text>
</comment>
<dbReference type="Proteomes" id="UP000198287">
    <property type="component" value="Unassembled WGS sequence"/>
</dbReference>
<dbReference type="Pfam" id="PF04121">
    <property type="entry name" value="Nup84_Nup100"/>
    <property type="match status" value="1"/>
</dbReference>
<dbReference type="EMBL" id="LNIX01000002">
    <property type="protein sequence ID" value="OXA60102.1"/>
    <property type="molecule type" value="Genomic_DNA"/>
</dbReference>
<dbReference type="GO" id="GO:0017056">
    <property type="term" value="F:structural constituent of nuclear pore"/>
    <property type="evidence" value="ECO:0007669"/>
    <property type="project" value="UniProtKB-UniRule"/>
</dbReference>
<keyword evidence="7 8" id="KW-0539">Nucleus</keyword>
<dbReference type="GO" id="GO:0031965">
    <property type="term" value="C:nuclear membrane"/>
    <property type="evidence" value="ECO:0007669"/>
    <property type="project" value="UniProtKB-SubCell"/>
</dbReference>
<keyword evidence="5 8" id="KW-0811">Translocation</keyword>
<comment type="similarity">
    <text evidence="1 8">Belongs to the nucleoporin Nup84/Nup107 family.</text>
</comment>
<evidence type="ECO:0000313" key="10">
    <source>
        <dbReference type="Proteomes" id="UP000198287"/>
    </source>
</evidence>